<dbReference type="PANTHER" id="PTHR10424:SF74">
    <property type="entry name" value="ENDOGENOUS RETROVIRUS GROUP V MEMBER 2 ENV POLYPROTEIN"/>
    <property type="match status" value="1"/>
</dbReference>
<dbReference type="SMR" id="A0A3Q2H6X4"/>
<keyword evidence="2" id="KW-0472">Membrane</keyword>
<dbReference type="Ensembl" id="ENSECAT00000046772.2">
    <property type="protein sequence ID" value="ENSECAP00000029564.1"/>
    <property type="gene ID" value="ENSECAG00000029020.2"/>
</dbReference>
<dbReference type="RefSeq" id="XP_005611496.2">
    <property type="nucleotide sequence ID" value="XM_005611439.4"/>
</dbReference>
<dbReference type="InterPro" id="IPR018154">
    <property type="entry name" value="TLV/ENV_coat_polyprotein"/>
</dbReference>
<evidence type="ECO:0000256" key="1">
    <source>
        <dbReference type="SAM" id="MobiDB-lite"/>
    </source>
</evidence>
<reference evidence="4 5" key="1">
    <citation type="journal article" date="2009" name="Science">
        <title>Genome sequence, comparative analysis, and population genetics of the domestic horse.</title>
        <authorList>
            <consortium name="Broad Institute Genome Sequencing Platform"/>
            <consortium name="Broad Institute Whole Genome Assembly Team"/>
            <person name="Wade C.M."/>
            <person name="Giulotto E."/>
            <person name="Sigurdsson S."/>
            <person name="Zoli M."/>
            <person name="Gnerre S."/>
            <person name="Imsland F."/>
            <person name="Lear T.L."/>
            <person name="Adelson D.L."/>
            <person name="Bailey E."/>
            <person name="Bellone R.R."/>
            <person name="Bloecker H."/>
            <person name="Distl O."/>
            <person name="Edgar R.C."/>
            <person name="Garber M."/>
            <person name="Leeb T."/>
            <person name="Mauceli E."/>
            <person name="MacLeod J.N."/>
            <person name="Penedo M.C.T."/>
            <person name="Raison J.M."/>
            <person name="Sharpe T."/>
            <person name="Vogel J."/>
            <person name="Andersson L."/>
            <person name="Antczak D.F."/>
            <person name="Biagi T."/>
            <person name="Binns M.M."/>
            <person name="Chowdhary B.P."/>
            <person name="Coleman S.J."/>
            <person name="Della Valle G."/>
            <person name="Fryc S."/>
            <person name="Guerin G."/>
            <person name="Hasegawa T."/>
            <person name="Hill E.W."/>
            <person name="Jurka J."/>
            <person name="Kiialainen A."/>
            <person name="Lindgren G."/>
            <person name="Liu J."/>
            <person name="Magnani E."/>
            <person name="Mickelson J.R."/>
            <person name="Murray J."/>
            <person name="Nergadze S.G."/>
            <person name="Onofrio R."/>
            <person name="Pedroni S."/>
            <person name="Piras M.F."/>
            <person name="Raudsepp T."/>
            <person name="Rocchi M."/>
            <person name="Roeed K.H."/>
            <person name="Ryder O.A."/>
            <person name="Searle S."/>
            <person name="Skow L."/>
            <person name="Swinburne J.E."/>
            <person name="Syvaenen A.C."/>
            <person name="Tozaki T."/>
            <person name="Valberg S.J."/>
            <person name="Vaudin M."/>
            <person name="White J.R."/>
            <person name="Zody M.C."/>
            <person name="Lander E.S."/>
            <person name="Lindblad-Toh K."/>
        </authorList>
    </citation>
    <scope>NUCLEOTIDE SEQUENCE [LARGE SCALE GENOMIC DNA]</scope>
    <source>
        <strain evidence="4 5">Thoroughbred</strain>
    </source>
</reference>
<keyword evidence="2" id="KW-0812">Transmembrane</keyword>
<proteinExistence type="predicted"/>
<dbReference type="STRING" id="9796.ENSECAP00000029564"/>
<gene>
    <name evidence="4" type="primary">LOC102150154</name>
</gene>
<feature type="compositionally biased region" description="Basic and acidic residues" evidence="1">
    <location>
        <begin position="477"/>
        <end position="487"/>
    </location>
</feature>
<keyword evidence="5" id="KW-1185">Reference proteome</keyword>
<dbReference type="Gene3D" id="1.10.287.210">
    <property type="match status" value="1"/>
</dbReference>
<dbReference type="OrthoDB" id="9838483at2759"/>
<feature type="chain" id="PRO_5044598207" evidence="3">
    <location>
        <begin position="20"/>
        <end position="487"/>
    </location>
</feature>
<keyword evidence="2" id="KW-1133">Transmembrane helix</keyword>
<evidence type="ECO:0000256" key="2">
    <source>
        <dbReference type="SAM" id="Phobius"/>
    </source>
</evidence>
<feature type="transmembrane region" description="Helical" evidence="2">
    <location>
        <begin position="413"/>
        <end position="435"/>
    </location>
</feature>
<dbReference type="Ensembl" id="ENSECAT00000110141.1">
    <property type="protein sequence ID" value="ENSECAP00000073590.1"/>
    <property type="gene ID" value="ENSECAG00000029020.2"/>
</dbReference>
<dbReference type="Proteomes" id="UP000002281">
    <property type="component" value="Chromosome 7"/>
</dbReference>
<accession>A0A3Q2H6X4</accession>
<evidence type="ECO:0000313" key="4">
    <source>
        <dbReference type="Ensembl" id="ENSECAP00000029564.1"/>
    </source>
</evidence>
<dbReference type="RefSeq" id="XP_070128495.1">
    <property type="nucleotide sequence ID" value="XM_070272394.1"/>
</dbReference>
<dbReference type="RefSeq" id="XP_070128494.1">
    <property type="nucleotide sequence ID" value="XM_070272393.1"/>
</dbReference>
<keyword evidence="3" id="KW-0732">Signal</keyword>
<dbReference type="RefSeq" id="XP_014596781.2">
    <property type="nucleotide sequence ID" value="XM_014741295.3"/>
</dbReference>
<sequence length="487" mass="53859">MRFVALLISFCSLYFPVAAWLDNSLVRIAQTIANSTQAVDCWICLPRAQSTADHGDPLVHPVSDFTQVPDGDWVPTRDLRARTLMYRVRISHFPHENPANIACLTLPLSSSPALYWTQGPQQIPEYFEMAPPPPSGQLPMCAQRSARYPAEDIKSVVDYSFLERPWMERTGFKVGYYFYTNSSVGYYTHIEGESKVFCAPPGHVFVCKINNYPWATECLHNFTVSTQCLLGNLVTPFSLHSLNESKHWASSLKLYTRVARDLPGNVPAGDEYFFGSTLLPWRGGAGHPHVLRSLSRTLTVIANETAKSLINAHASLDSLAKVVLDNRMALDYMLAERGGVCAVANASCCTYINTSSQVETSVEKIRRQATWLQQPLGPGASSELEGVDAGVGGWFSGLSSRVPAGIRSTLSSVLPLGFSLLLLVAGVYLTFKLVLWCVPGICRISTETPTARKENWQKHLGAFRLENPPASPRFSRKQPDDRDAPFP</sequence>
<dbReference type="InParanoid" id="A0A3Q2H6X4"/>
<feature type="signal peptide" evidence="3">
    <location>
        <begin position="1"/>
        <end position="19"/>
    </location>
</feature>
<dbReference type="SUPFAM" id="SSF58069">
    <property type="entry name" value="Virus ectodomain"/>
    <property type="match status" value="1"/>
</dbReference>
<dbReference type="GeneID" id="102150154"/>
<protein>
    <submittedName>
        <fullName evidence="4">Uncharacterized protein</fullName>
    </submittedName>
</protein>
<dbReference type="GeneTree" id="ENSGT00940000164101"/>
<dbReference type="AlphaFoldDB" id="A0A3Q2H6X4"/>
<dbReference type="PANTHER" id="PTHR10424">
    <property type="entry name" value="VIRAL ENVELOPE PROTEIN"/>
    <property type="match status" value="1"/>
</dbReference>
<dbReference type="RefSeq" id="XP_005611497.2">
    <property type="nucleotide sequence ID" value="XM_005611440.4"/>
</dbReference>
<evidence type="ECO:0000256" key="3">
    <source>
        <dbReference type="SAM" id="SignalP"/>
    </source>
</evidence>
<dbReference type="Ensembl" id="ENSECAT00000125005.1">
    <property type="protein sequence ID" value="ENSECAP00000068959.1"/>
    <property type="gene ID" value="ENSECAG00000029020.2"/>
</dbReference>
<feature type="region of interest" description="Disordered" evidence="1">
    <location>
        <begin position="464"/>
        <end position="487"/>
    </location>
</feature>
<dbReference type="PaxDb" id="9796-ENSECAP00000029564"/>
<evidence type="ECO:0000313" key="5">
    <source>
        <dbReference type="Proteomes" id="UP000002281"/>
    </source>
</evidence>
<dbReference type="Bgee" id="ENSECAG00000029020">
    <property type="expression patterns" value="Expressed in endometrium and 24 other cell types or tissues"/>
</dbReference>
<reference evidence="4" key="2">
    <citation type="submission" date="2025-05" db="UniProtKB">
        <authorList>
            <consortium name="Ensembl"/>
        </authorList>
    </citation>
    <scope>IDENTIFICATION</scope>
    <source>
        <strain evidence="4">Thoroughbred</strain>
    </source>
</reference>
<dbReference type="Pfam" id="PF00429">
    <property type="entry name" value="TLV_coat"/>
    <property type="match status" value="1"/>
</dbReference>
<name>A0A3Q2H6X4_HORSE</name>
<dbReference type="Ensembl" id="ENSECAT00000102244.1">
    <property type="protein sequence ID" value="ENSECAP00000057882.1"/>
    <property type="gene ID" value="ENSECAG00000029020.2"/>
</dbReference>
<organism evidence="4 5">
    <name type="scientific">Equus caballus</name>
    <name type="common">Horse</name>
    <dbReference type="NCBI Taxonomy" id="9796"/>
    <lineage>
        <taxon>Eukaryota</taxon>
        <taxon>Metazoa</taxon>
        <taxon>Chordata</taxon>
        <taxon>Craniata</taxon>
        <taxon>Vertebrata</taxon>
        <taxon>Euteleostomi</taxon>
        <taxon>Mammalia</taxon>
        <taxon>Eutheria</taxon>
        <taxon>Laurasiatheria</taxon>
        <taxon>Perissodactyla</taxon>
        <taxon>Equidae</taxon>
        <taxon>Equus</taxon>
    </lineage>
</organism>